<comment type="caution">
    <text evidence="2">The sequence shown here is derived from an EMBL/GenBank/DDBJ whole genome shotgun (WGS) entry which is preliminary data.</text>
</comment>
<organism evidence="2 3">
    <name type="scientific">Kitasatospora acidiphila</name>
    <dbReference type="NCBI Taxonomy" id="2567942"/>
    <lineage>
        <taxon>Bacteria</taxon>
        <taxon>Bacillati</taxon>
        <taxon>Actinomycetota</taxon>
        <taxon>Actinomycetes</taxon>
        <taxon>Kitasatosporales</taxon>
        <taxon>Streptomycetaceae</taxon>
        <taxon>Kitasatospora</taxon>
    </lineage>
</organism>
<accession>A0A540W3F6</accession>
<keyword evidence="1" id="KW-1133">Transmembrane helix</keyword>
<feature type="transmembrane region" description="Helical" evidence="1">
    <location>
        <begin position="83"/>
        <end position="101"/>
    </location>
</feature>
<reference evidence="2 3" key="1">
    <citation type="submission" date="2019-06" db="EMBL/GenBank/DDBJ databases">
        <title>Description of Kitasatospora acidophila sp. nov. isolated from pine grove soil, and reclassification of Streptomyces novaecaesareae to Kitasatospora novaeceasareae comb. nov.</title>
        <authorList>
            <person name="Kim M.J."/>
        </authorList>
    </citation>
    <scope>NUCLEOTIDE SEQUENCE [LARGE SCALE GENOMIC DNA]</scope>
    <source>
        <strain evidence="2 3">MMS16-CNU292</strain>
    </source>
</reference>
<dbReference type="Proteomes" id="UP000319103">
    <property type="component" value="Unassembled WGS sequence"/>
</dbReference>
<keyword evidence="3" id="KW-1185">Reference proteome</keyword>
<protein>
    <recommendedName>
        <fullName evidence="4">Integral membrane protein</fullName>
    </recommendedName>
</protein>
<gene>
    <name evidence="2" type="ORF">E6W39_16105</name>
</gene>
<evidence type="ECO:0000313" key="2">
    <source>
        <dbReference type="EMBL" id="TQF03477.1"/>
    </source>
</evidence>
<feature type="transmembrane region" description="Helical" evidence="1">
    <location>
        <begin position="18"/>
        <end position="44"/>
    </location>
</feature>
<evidence type="ECO:0000256" key="1">
    <source>
        <dbReference type="SAM" id="Phobius"/>
    </source>
</evidence>
<dbReference type="RefSeq" id="WP_141634111.1">
    <property type="nucleotide sequence ID" value="NZ_VIGB01000003.1"/>
</dbReference>
<keyword evidence="1" id="KW-0812">Transmembrane</keyword>
<name>A0A540W3F6_9ACTN</name>
<proteinExistence type="predicted"/>
<dbReference type="EMBL" id="VIGB01000003">
    <property type="protein sequence ID" value="TQF03477.1"/>
    <property type="molecule type" value="Genomic_DNA"/>
</dbReference>
<keyword evidence="1" id="KW-0472">Membrane</keyword>
<evidence type="ECO:0008006" key="4">
    <source>
        <dbReference type="Google" id="ProtNLM"/>
    </source>
</evidence>
<feature type="transmembrane region" description="Helical" evidence="1">
    <location>
        <begin position="56"/>
        <end position="76"/>
    </location>
</feature>
<dbReference type="OrthoDB" id="4334454at2"/>
<dbReference type="AlphaFoldDB" id="A0A540W3F6"/>
<evidence type="ECO:0000313" key="3">
    <source>
        <dbReference type="Proteomes" id="UP000319103"/>
    </source>
</evidence>
<feature type="transmembrane region" description="Helical" evidence="1">
    <location>
        <begin position="107"/>
        <end position="126"/>
    </location>
</feature>
<sequence length="142" mass="14573">MTAETTVPATPAARPTPLLAGVALTLAEGAALVVWGVYIIVAALVESTRNQGLAEYGGVVILLLGLLPLLAGRALLRLRRWGRSPAVLIHTLCLPVAWFMWGAGGVMAAIGVLVGLAGLAGLVLLLNPKVTAVLYQGADTES</sequence>